<feature type="DNA-binding region" description="H-T-H motif" evidence="4">
    <location>
        <begin position="37"/>
        <end position="56"/>
    </location>
</feature>
<keyword evidence="2 4" id="KW-0238">DNA-binding</keyword>
<feature type="domain" description="HTH tetR-type" evidence="5">
    <location>
        <begin position="14"/>
        <end position="74"/>
    </location>
</feature>
<dbReference type="PANTHER" id="PTHR30055">
    <property type="entry name" value="HTH-TYPE TRANSCRIPTIONAL REGULATOR RUTR"/>
    <property type="match status" value="1"/>
</dbReference>
<gene>
    <name evidence="6" type="ORF">FTW19_04735</name>
</gene>
<proteinExistence type="predicted"/>
<evidence type="ECO:0000256" key="4">
    <source>
        <dbReference type="PROSITE-ProRule" id="PRU00335"/>
    </source>
</evidence>
<reference evidence="6 7" key="1">
    <citation type="submission" date="2019-08" db="EMBL/GenBank/DDBJ databases">
        <title>Complete genome sequence of Terriglobus albidus strain ORNL.</title>
        <authorList>
            <person name="Podar M."/>
        </authorList>
    </citation>
    <scope>NUCLEOTIDE SEQUENCE [LARGE SCALE GENOMIC DNA]</scope>
    <source>
        <strain evidence="6 7">ORNL</strain>
    </source>
</reference>
<keyword evidence="7" id="KW-1185">Reference proteome</keyword>
<dbReference type="Proteomes" id="UP000321820">
    <property type="component" value="Chromosome"/>
</dbReference>
<dbReference type="SUPFAM" id="SSF46689">
    <property type="entry name" value="Homeodomain-like"/>
    <property type="match status" value="1"/>
</dbReference>
<evidence type="ECO:0000256" key="2">
    <source>
        <dbReference type="ARBA" id="ARBA00023125"/>
    </source>
</evidence>
<protein>
    <submittedName>
        <fullName evidence="6">TetR/AcrR family transcriptional regulator</fullName>
    </submittedName>
</protein>
<dbReference type="GO" id="GO:0000976">
    <property type="term" value="F:transcription cis-regulatory region binding"/>
    <property type="evidence" value="ECO:0007669"/>
    <property type="project" value="TreeGrafter"/>
</dbReference>
<evidence type="ECO:0000259" key="5">
    <source>
        <dbReference type="PROSITE" id="PS50977"/>
    </source>
</evidence>
<name>A0A5B9E879_9BACT</name>
<dbReference type="EMBL" id="CP042806">
    <property type="protein sequence ID" value="QEE27375.1"/>
    <property type="molecule type" value="Genomic_DNA"/>
</dbReference>
<dbReference type="PROSITE" id="PS50977">
    <property type="entry name" value="HTH_TETR_2"/>
    <property type="match status" value="1"/>
</dbReference>
<dbReference type="Gene3D" id="1.10.357.10">
    <property type="entry name" value="Tetracycline Repressor, domain 2"/>
    <property type="match status" value="1"/>
</dbReference>
<keyword evidence="3" id="KW-0804">Transcription</keyword>
<evidence type="ECO:0000256" key="3">
    <source>
        <dbReference type="ARBA" id="ARBA00023163"/>
    </source>
</evidence>
<dbReference type="RefSeq" id="WP_147646567.1">
    <property type="nucleotide sequence ID" value="NZ_CP042806.1"/>
</dbReference>
<dbReference type="InterPro" id="IPR036271">
    <property type="entry name" value="Tet_transcr_reg_TetR-rel_C_sf"/>
</dbReference>
<organism evidence="6 7">
    <name type="scientific">Terriglobus albidus</name>
    <dbReference type="NCBI Taxonomy" id="1592106"/>
    <lineage>
        <taxon>Bacteria</taxon>
        <taxon>Pseudomonadati</taxon>
        <taxon>Acidobacteriota</taxon>
        <taxon>Terriglobia</taxon>
        <taxon>Terriglobales</taxon>
        <taxon>Acidobacteriaceae</taxon>
        <taxon>Terriglobus</taxon>
    </lineage>
</organism>
<evidence type="ECO:0000313" key="6">
    <source>
        <dbReference type="EMBL" id="QEE27375.1"/>
    </source>
</evidence>
<sequence length="203" mass="23142">MSVRPKSRRQVLTDFRRSEILDAALKLFGKKGFAETRMDDVAEKAKVAKGTLYLYFSSKEEIYEAAVLQAIEEQRERIREALEGVTGTANRLRVLLQIRMSFWETQPNVYRMLVTLGRERSHRKQTHTLLQATVRELVGIFEDGVNAGEIPARDFEPIGWAVMDMLRGMNERRLYGEADSTPEQDTAILLSLVLPAIGLRTQA</sequence>
<dbReference type="SUPFAM" id="SSF48498">
    <property type="entry name" value="Tetracyclin repressor-like, C-terminal domain"/>
    <property type="match status" value="1"/>
</dbReference>
<dbReference type="KEGG" id="talb:FTW19_04735"/>
<dbReference type="PANTHER" id="PTHR30055:SF234">
    <property type="entry name" value="HTH-TYPE TRANSCRIPTIONAL REGULATOR BETI"/>
    <property type="match status" value="1"/>
</dbReference>
<keyword evidence="1" id="KW-0805">Transcription regulation</keyword>
<dbReference type="AlphaFoldDB" id="A0A5B9E879"/>
<dbReference type="GO" id="GO:0003700">
    <property type="term" value="F:DNA-binding transcription factor activity"/>
    <property type="evidence" value="ECO:0007669"/>
    <property type="project" value="TreeGrafter"/>
</dbReference>
<evidence type="ECO:0000313" key="7">
    <source>
        <dbReference type="Proteomes" id="UP000321820"/>
    </source>
</evidence>
<dbReference type="InterPro" id="IPR001647">
    <property type="entry name" value="HTH_TetR"/>
</dbReference>
<dbReference type="PRINTS" id="PR00455">
    <property type="entry name" value="HTHTETR"/>
</dbReference>
<dbReference type="InterPro" id="IPR009057">
    <property type="entry name" value="Homeodomain-like_sf"/>
</dbReference>
<accession>A0A5B9E879</accession>
<dbReference type="FunFam" id="1.10.10.60:FF:000141">
    <property type="entry name" value="TetR family transcriptional regulator"/>
    <property type="match status" value="1"/>
</dbReference>
<dbReference type="Gene3D" id="1.10.10.60">
    <property type="entry name" value="Homeodomain-like"/>
    <property type="match status" value="1"/>
</dbReference>
<evidence type="ECO:0000256" key="1">
    <source>
        <dbReference type="ARBA" id="ARBA00023015"/>
    </source>
</evidence>
<dbReference type="OrthoDB" id="9809994at2"/>
<dbReference type="InterPro" id="IPR050109">
    <property type="entry name" value="HTH-type_TetR-like_transc_reg"/>
</dbReference>
<dbReference type="Pfam" id="PF00440">
    <property type="entry name" value="TetR_N"/>
    <property type="match status" value="1"/>
</dbReference>